<dbReference type="GO" id="GO:0003676">
    <property type="term" value="F:nucleic acid binding"/>
    <property type="evidence" value="ECO:0007669"/>
    <property type="project" value="InterPro"/>
</dbReference>
<dbReference type="AlphaFoldDB" id="A0AAN7UY45"/>
<keyword evidence="1" id="KW-0812">Transmembrane</keyword>
<feature type="transmembrane region" description="Helical" evidence="1">
    <location>
        <begin position="5"/>
        <end position="24"/>
    </location>
</feature>
<dbReference type="SUPFAM" id="SSF53098">
    <property type="entry name" value="Ribonuclease H-like"/>
    <property type="match status" value="1"/>
</dbReference>
<evidence type="ECO:0000256" key="1">
    <source>
        <dbReference type="SAM" id="Phobius"/>
    </source>
</evidence>
<feature type="transmembrane region" description="Helical" evidence="1">
    <location>
        <begin position="30"/>
        <end position="50"/>
    </location>
</feature>
<name>A0AAN7UY45_9COLE</name>
<gene>
    <name evidence="3" type="ORF">RI129_012012</name>
</gene>
<reference evidence="3 4" key="1">
    <citation type="journal article" date="2024" name="Insects">
        <title>An Improved Chromosome-Level Genome Assembly of the Firefly Pyrocoelia pectoralis.</title>
        <authorList>
            <person name="Fu X."/>
            <person name="Meyer-Rochow V.B."/>
            <person name="Ballantyne L."/>
            <person name="Zhu X."/>
        </authorList>
    </citation>
    <scope>NUCLEOTIDE SEQUENCE [LARGE SCALE GENOMIC DNA]</scope>
    <source>
        <strain evidence="3">XCY_ONT2</strain>
    </source>
</reference>
<sequence>MRPSFIRFVLLVSSVGTNIFTRWLVHMATYYFKIVYCFFIYIYCRTFVFITSFEKMNLRSSAPPIEVSKYKRKVIPDVSSFPFLTYNGKIEYCTDAIDCAFSCDKLLQMANNSLQDFILGFDMEWPFNYNTGSDKTALIQIAPSLNMCHLYHITKFKKLPVVLTELLSHNKVKIVGVNIKKHV</sequence>
<dbReference type="InterPro" id="IPR036397">
    <property type="entry name" value="RNaseH_sf"/>
</dbReference>
<comment type="caution">
    <text evidence="3">The sequence shown here is derived from an EMBL/GenBank/DDBJ whole genome shotgun (WGS) entry which is preliminary data.</text>
</comment>
<evidence type="ECO:0000259" key="2">
    <source>
        <dbReference type="Pfam" id="PF01612"/>
    </source>
</evidence>
<dbReference type="Pfam" id="PF01612">
    <property type="entry name" value="DNA_pol_A_exo1"/>
    <property type="match status" value="1"/>
</dbReference>
<dbReference type="GO" id="GO:0006139">
    <property type="term" value="P:nucleobase-containing compound metabolic process"/>
    <property type="evidence" value="ECO:0007669"/>
    <property type="project" value="InterPro"/>
</dbReference>
<dbReference type="GO" id="GO:0008408">
    <property type="term" value="F:3'-5' exonuclease activity"/>
    <property type="evidence" value="ECO:0007669"/>
    <property type="project" value="InterPro"/>
</dbReference>
<protein>
    <recommendedName>
        <fullName evidence="2">3'-5' exonuclease domain-containing protein</fullName>
    </recommendedName>
</protein>
<accession>A0AAN7UY45</accession>
<evidence type="ECO:0000313" key="3">
    <source>
        <dbReference type="EMBL" id="KAK5639520.1"/>
    </source>
</evidence>
<dbReference type="Proteomes" id="UP001329430">
    <property type="component" value="Chromosome 9"/>
</dbReference>
<organism evidence="3 4">
    <name type="scientific">Pyrocoelia pectoralis</name>
    <dbReference type="NCBI Taxonomy" id="417401"/>
    <lineage>
        <taxon>Eukaryota</taxon>
        <taxon>Metazoa</taxon>
        <taxon>Ecdysozoa</taxon>
        <taxon>Arthropoda</taxon>
        <taxon>Hexapoda</taxon>
        <taxon>Insecta</taxon>
        <taxon>Pterygota</taxon>
        <taxon>Neoptera</taxon>
        <taxon>Endopterygota</taxon>
        <taxon>Coleoptera</taxon>
        <taxon>Polyphaga</taxon>
        <taxon>Elateriformia</taxon>
        <taxon>Elateroidea</taxon>
        <taxon>Lampyridae</taxon>
        <taxon>Lampyrinae</taxon>
        <taxon>Pyrocoelia</taxon>
    </lineage>
</organism>
<feature type="domain" description="3'-5' exonuclease" evidence="2">
    <location>
        <begin position="101"/>
        <end position="180"/>
    </location>
</feature>
<proteinExistence type="predicted"/>
<dbReference type="EMBL" id="JAVRBK010000009">
    <property type="protein sequence ID" value="KAK5639520.1"/>
    <property type="molecule type" value="Genomic_DNA"/>
</dbReference>
<dbReference type="InterPro" id="IPR002562">
    <property type="entry name" value="3'-5'_exonuclease_dom"/>
</dbReference>
<dbReference type="Gene3D" id="3.30.420.10">
    <property type="entry name" value="Ribonuclease H-like superfamily/Ribonuclease H"/>
    <property type="match status" value="1"/>
</dbReference>
<keyword evidence="1" id="KW-0472">Membrane</keyword>
<dbReference type="InterPro" id="IPR012337">
    <property type="entry name" value="RNaseH-like_sf"/>
</dbReference>
<keyword evidence="1" id="KW-1133">Transmembrane helix</keyword>
<keyword evidence="4" id="KW-1185">Reference proteome</keyword>
<evidence type="ECO:0000313" key="4">
    <source>
        <dbReference type="Proteomes" id="UP001329430"/>
    </source>
</evidence>